<dbReference type="PRINTS" id="PR00080">
    <property type="entry name" value="SDRFAMILY"/>
</dbReference>
<dbReference type="SMART" id="SM00822">
    <property type="entry name" value="PKS_KR"/>
    <property type="match status" value="1"/>
</dbReference>
<comment type="similarity">
    <text evidence="1">Belongs to the short-chain dehydrogenases/reductases (SDR) family.</text>
</comment>
<dbReference type="PRINTS" id="PR00081">
    <property type="entry name" value="GDHRDH"/>
</dbReference>
<keyword evidence="4" id="KW-1185">Reference proteome</keyword>
<dbReference type="FunFam" id="3.40.50.720:FF:000084">
    <property type="entry name" value="Short-chain dehydrogenase reductase"/>
    <property type="match status" value="1"/>
</dbReference>
<evidence type="ECO:0000313" key="4">
    <source>
        <dbReference type="Proteomes" id="UP000324611"/>
    </source>
</evidence>
<reference evidence="3 4" key="1">
    <citation type="submission" date="2019-09" db="EMBL/GenBank/DDBJ databases">
        <title>Chitinophaga ginsengihumi sp. nov., isolated from soil of ginseng rhizosphere.</title>
        <authorList>
            <person name="Lee J."/>
        </authorList>
    </citation>
    <scope>NUCLEOTIDE SEQUENCE [LARGE SCALE GENOMIC DNA]</scope>
    <source>
        <strain evidence="3 4">BN140078</strain>
    </source>
</reference>
<dbReference type="InterPro" id="IPR057326">
    <property type="entry name" value="KR_dom"/>
</dbReference>
<name>A0A5B2VKY8_9BACT</name>
<protein>
    <submittedName>
        <fullName evidence="3">SDR family oxidoreductase</fullName>
    </submittedName>
</protein>
<dbReference type="SUPFAM" id="SSF51735">
    <property type="entry name" value="NAD(P)-binding Rossmann-fold domains"/>
    <property type="match status" value="1"/>
</dbReference>
<dbReference type="Pfam" id="PF13561">
    <property type="entry name" value="adh_short_C2"/>
    <property type="match status" value="1"/>
</dbReference>
<feature type="domain" description="Ketoreductase" evidence="2">
    <location>
        <begin position="7"/>
        <end position="186"/>
    </location>
</feature>
<dbReference type="PROSITE" id="PS00061">
    <property type="entry name" value="ADH_SHORT"/>
    <property type="match status" value="1"/>
</dbReference>
<dbReference type="PANTHER" id="PTHR43975">
    <property type="entry name" value="ZGC:101858"/>
    <property type="match status" value="1"/>
</dbReference>
<dbReference type="InterPro" id="IPR036291">
    <property type="entry name" value="NAD(P)-bd_dom_sf"/>
</dbReference>
<evidence type="ECO:0000313" key="3">
    <source>
        <dbReference type="EMBL" id="KAA2239484.1"/>
    </source>
</evidence>
<accession>A0A5B2VKY8</accession>
<sequence length="254" mass="26440">MSQLLNKVAIITGGNSGIGFAAAQEFLTKGARVLITGRKKDAVDQAAAALGANAEGFLADQRSLEDADKLAAHVKAQYGKADILFVNAGVAILGSFEETTEAQFDEGMDINFKGAFFTVQKLLPLLRDGGSIIFLSSINATTGMPGSAVYSASKAAMNSLTRVLARELAGRKIRVNAVNPGPITTPILEKAGLSDEAAAGFREQISKSVPLNRVGDAGEVAKLVAFLASDESRYISGTEVAIDGGLTVHPLMQA</sequence>
<dbReference type="InterPro" id="IPR020904">
    <property type="entry name" value="Sc_DH/Rdtase_CS"/>
</dbReference>
<organism evidence="3 4">
    <name type="scientific">Chitinophaga agrisoli</name>
    <dbReference type="NCBI Taxonomy" id="2607653"/>
    <lineage>
        <taxon>Bacteria</taxon>
        <taxon>Pseudomonadati</taxon>
        <taxon>Bacteroidota</taxon>
        <taxon>Chitinophagia</taxon>
        <taxon>Chitinophagales</taxon>
        <taxon>Chitinophagaceae</taxon>
        <taxon>Chitinophaga</taxon>
    </lineage>
</organism>
<dbReference type="CDD" id="cd05233">
    <property type="entry name" value="SDR_c"/>
    <property type="match status" value="1"/>
</dbReference>
<dbReference type="PANTHER" id="PTHR43975:SF2">
    <property type="entry name" value="EG:BACR7A4.14 PROTEIN-RELATED"/>
    <property type="match status" value="1"/>
</dbReference>
<dbReference type="RefSeq" id="WP_149840662.1">
    <property type="nucleotide sequence ID" value="NZ_VUOC01000004.1"/>
</dbReference>
<evidence type="ECO:0000256" key="1">
    <source>
        <dbReference type="ARBA" id="ARBA00006484"/>
    </source>
</evidence>
<reference evidence="3 4" key="2">
    <citation type="submission" date="2019-09" db="EMBL/GenBank/DDBJ databases">
        <authorList>
            <person name="Jin C."/>
        </authorList>
    </citation>
    <scope>NUCLEOTIDE SEQUENCE [LARGE SCALE GENOMIC DNA]</scope>
    <source>
        <strain evidence="3 4">BN140078</strain>
    </source>
</reference>
<dbReference type="Proteomes" id="UP000324611">
    <property type="component" value="Unassembled WGS sequence"/>
</dbReference>
<dbReference type="EMBL" id="VUOC01000004">
    <property type="protein sequence ID" value="KAA2239484.1"/>
    <property type="molecule type" value="Genomic_DNA"/>
</dbReference>
<dbReference type="NCBIfam" id="NF005559">
    <property type="entry name" value="PRK07231.1"/>
    <property type="match status" value="1"/>
</dbReference>
<dbReference type="Gene3D" id="3.40.50.720">
    <property type="entry name" value="NAD(P)-binding Rossmann-like Domain"/>
    <property type="match status" value="1"/>
</dbReference>
<proteinExistence type="inferred from homology"/>
<evidence type="ECO:0000259" key="2">
    <source>
        <dbReference type="SMART" id="SM00822"/>
    </source>
</evidence>
<comment type="caution">
    <text evidence="3">The sequence shown here is derived from an EMBL/GenBank/DDBJ whole genome shotgun (WGS) entry which is preliminary data.</text>
</comment>
<gene>
    <name evidence="3" type="ORF">F0L74_25110</name>
</gene>
<dbReference type="InterPro" id="IPR002347">
    <property type="entry name" value="SDR_fam"/>
</dbReference>
<dbReference type="AlphaFoldDB" id="A0A5B2VKY8"/>